<keyword evidence="1 4" id="KW-0378">Hydrolase</keyword>
<feature type="signal peptide" evidence="2">
    <location>
        <begin position="1"/>
        <end position="28"/>
    </location>
</feature>
<dbReference type="Proteomes" id="UP001589532">
    <property type="component" value="Unassembled WGS sequence"/>
</dbReference>
<dbReference type="RefSeq" id="WP_344985914.1">
    <property type="nucleotide sequence ID" value="NZ_BAAAXV010000001.1"/>
</dbReference>
<dbReference type="InterPro" id="IPR008979">
    <property type="entry name" value="Galactose-bd-like_sf"/>
</dbReference>
<protein>
    <submittedName>
        <fullName evidence="4">Glycoside hydrolase family 88 protein</fullName>
    </submittedName>
</protein>
<organism evidence="4 5">
    <name type="scientific">Nonomuraea helvata</name>
    <dbReference type="NCBI Taxonomy" id="37484"/>
    <lineage>
        <taxon>Bacteria</taxon>
        <taxon>Bacillati</taxon>
        <taxon>Actinomycetota</taxon>
        <taxon>Actinomycetes</taxon>
        <taxon>Streptosporangiales</taxon>
        <taxon>Streptosporangiaceae</taxon>
        <taxon>Nonomuraea</taxon>
    </lineage>
</organism>
<dbReference type="SUPFAM" id="SSF48208">
    <property type="entry name" value="Six-hairpin glycosidases"/>
    <property type="match status" value="1"/>
</dbReference>
<dbReference type="PROSITE" id="PS51175">
    <property type="entry name" value="CBM6"/>
    <property type="match status" value="1"/>
</dbReference>
<keyword evidence="5" id="KW-1185">Reference proteome</keyword>
<gene>
    <name evidence="4" type="ORF">ACFFSA_39430</name>
</gene>
<evidence type="ECO:0000313" key="4">
    <source>
        <dbReference type="EMBL" id="MFB9629184.1"/>
    </source>
</evidence>
<dbReference type="InterPro" id="IPR012341">
    <property type="entry name" value="6hp_glycosidase-like_sf"/>
</dbReference>
<dbReference type="InterPro" id="IPR055240">
    <property type="entry name" value="CBM13-like"/>
</dbReference>
<dbReference type="SUPFAM" id="SSF49785">
    <property type="entry name" value="Galactose-binding domain-like"/>
    <property type="match status" value="1"/>
</dbReference>
<dbReference type="InterPro" id="IPR005084">
    <property type="entry name" value="CBM6"/>
</dbReference>
<dbReference type="CDD" id="cd04082">
    <property type="entry name" value="CBM35_pectate_lyase-like"/>
    <property type="match status" value="1"/>
</dbReference>
<evidence type="ECO:0000259" key="3">
    <source>
        <dbReference type="PROSITE" id="PS51175"/>
    </source>
</evidence>
<dbReference type="GO" id="GO:0016787">
    <property type="term" value="F:hydrolase activity"/>
    <property type="evidence" value="ECO:0007669"/>
    <property type="project" value="UniProtKB-KW"/>
</dbReference>
<evidence type="ECO:0000256" key="1">
    <source>
        <dbReference type="ARBA" id="ARBA00022801"/>
    </source>
</evidence>
<accession>A0ABV5SDW1</accession>
<dbReference type="EMBL" id="JBHMBW010000054">
    <property type="protein sequence ID" value="MFB9629184.1"/>
    <property type="molecule type" value="Genomic_DNA"/>
</dbReference>
<dbReference type="Gene3D" id="1.50.10.10">
    <property type="match status" value="1"/>
</dbReference>
<dbReference type="InterPro" id="IPR010905">
    <property type="entry name" value="Glyco_hydro_88"/>
</dbReference>
<dbReference type="PANTHER" id="PTHR33886:SF8">
    <property type="entry name" value="UNSATURATED RHAMNOGALACTURONAN HYDROLASE (EUROFUNG)"/>
    <property type="match status" value="1"/>
</dbReference>
<dbReference type="Pfam" id="PF07470">
    <property type="entry name" value="Glyco_hydro_88"/>
    <property type="match status" value="1"/>
</dbReference>
<comment type="caution">
    <text evidence="4">The sequence shown here is derived from an EMBL/GenBank/DDBJ whole genome shotgun (WGS) entry which is preliminary data.</text>
</comment>
<evidence type="ECO:0000313" key="5">
    <source>
        <dbReference type="Proteomes" id="UP001589532"/>
    </source>
</evidence>
<dbReference type="Pfam" id="PF22704">
    <property type="entry name" value="CBM13-like"/>
    <property type="match status" value="1"/>
</dbReference>
<feature type="domain" description="CBM6" evidence="3">
    <location>
        <begin position="30"/>
        <end position="150"/>
    </location>
</feature>
<proteinExistence type="predicted"/>
<dbReference type="Gene3D" id="2.60.120.260">
    <property type="entry name" value="Galactose-binding domain-like"/>
    <property type="match status" value="1"/>
</dbReference>
<feature type="chain" id="PRO_5047419825" evidence="2">
    <location>
        <begin position="29"/>
        <end position="513"/>
    </location>
</feature>
<evidence type="ECO:0000256" key="2">
    <source>
        <dbReference type="SAM" id="SignalP"/>
    </source>
</evidence>
<dbReference type="InterPro" id="IPR052043">
    <property type="entry name" value="PolySaccharide_Degr_Enz"/>
</dbReference>
<dbReference type="InterPro" id="IPR008928">
    <property type="entry name" value="6-hairpin_glycosidase_sf"/>
</dbReference>
<name>A0ABV5SDW1_9ACTN</name>
<keyword evidence="2" id="KW-0732">Signal</keyword>
<reference evidence="4 5" key="1">
    <citation type="submission" date="2024-09" db="EMBL/GenBank/DDBJ databases">
        <authorList>
            <person name="Sun Q."/>
            <person name="Mori K."/>
        </authorList>
    </citation>
    <scope>NUCLEOTIDE SEQUENCE [LARGE SCALE GENOMIC DNA]</scope>
    <source>
        <strain evidence="4 5">JCM 3143</strain>
    </source>
</reference>
<sequence length="513" mass="55432">MGRLRATSAAALGALVFLQPVAVAPAAAATRYEAENGTISQGVVESNHAGFTGTGFVNFDNVAGSSVEWTVNGPGTVTLAFRYANGTSADRPMSITAGATATTLSFPGTGSWTTWRTVTVRAELAAGTNAVRAAATTADGGPNLDSLSVDSAAGTDWSRAMVDSTMARFSPSTIGGWSYPQGLYLWGQYLVYQRTGEPRYLQYIKDWADRFVDSSGGISQSFNNLDSMQAGNVLLALYRETGQARYRTAAAKIRTRLNTYPRTSDGGWWHSTSSSREGQLWGDGVYMVDPFLARYGAWVAADSFTGAEPAKQLEIYWSHLRRTSGQAAGLLYHAYDEPGGPTASWVKPSLGNTNGISWCRAMGWFGMAVTDILELLPADHPRRSALIDILRELVPAYARWQDPATGRWWQVVTEPSNPSNWTETSCSAMYTYTISRAVERGYVDASYRANAERGYQGVLAQVSLGADGRTNLVGVSEGTNASDSLSYYFGRARPVNDFHGLGAFLIMNEQLSH</sequence>
<dbReference type="PANTHER" id="PTHR33886">
    <property type="entry name" value="UNSATURATED RHAMNOGALACTURONAN HYDROLASE (EUROFUNG)"/>
    <property type="match status" value="1"/>
</dbReference>